<protein>
    <recommendedName>
        <fullName evidence="1">Antitoxin FitA-like ribbon-helix-helix domain-containing protein</fullName>
    </recommendedName>
</protein>
<proteinExistence type="predicted"/>
<dbReference type="GeneID" id="90769000"/>
<evidence type="ECO:0000313" key="3">
    <source>
        <dbReference type="Proteomes" id="UP000293719"/>
    </source>
</evidence>
<dbReference type="OrthoDB" id="8083485at2"/>
<dbReference type="SUPFAM" id="SSF47598">
    <property type="entry name" value="Ribbon-helix-helix"/>
    <property type="match status" value="1"/>
</dbReference>
<keyword evidence="3" id="KW-1185">Reference proteome</keyword>
<dbReference type="RefSeq" id="WP_131617773.1">
    <property type="nucleotide sequence ID" value="NZ_CP036532.1"/>
</dbReference>
<dbReference type="Pfam" id="PF22513">
    <property type="entry name" value="FitA-like_RHH"/>
    <property type="match status" value="1"/>
</dbReference>
<dbReference type="KEGG" id="rpod:E0E05_16985"/>
<feature type="domain" description="Antitoxin FitA-like ribbon-helix-helix" evidence="1">
    <location>
        <begin position="2"/>
        <end position="38"/>
    </location>
</feature>
<dbReference type="Proteomes" id="UP000293719">
    <property type="component" value="Chromosome"/>
</dbReference>
<evidence type="ECO:0000313" key="2">
    <source>
        <dbReference type="EMBL" id="QBK32129.1"/>
    </source>
</evidence>
<name>A0A4P6V5V4_9HYPH</name>
<evidence type="ECO:0000259" key="1">
    <source>
        <dbReference type="Pfam" id="PF22513"/>
    </source>
</evidence>
<dbReference type="GO" id="GO:0006355">
    <property type="term" value="P:regulation of DNA-templated transcription"/>
    <property type="evidence" value="ECO:0007669"/>
    <property type="project" value="InterPro"/>
</dbReference>
<dbReference type="EMBL" id="CP036532">
    <property type="protein sequence ID" value="QBK32129.1"/>
    <property type="molecule type" value="Genomic_DNA"/>
</dbReference>
<accession>A0A4P6V5V4</accession>
<dbReference type="InterPro" id="IPR053853">
    <property type="entry name" value="FitA-like_RHH"/>
</dbReference>
<dbReference type="AlphaFoldDB" id="A0A4P6V5V4"/>
<reference evidence="2 3" key="1">
    <citation type="journal article" date="2017" name="Int. J. Syst. Evol. Microbiol.">
        <title>Roseitalea porphyridii gen. nov., sp. nov., isolated from a red alga, and reclassification of Hoeflea suaedae Chung et al. 2013 as Pseudohoeflea suaedae gen. nov., comb. nov.</title>
        <authorList>
            <person name="Hyeon J.W."/>
            <person name="Jeong S.E."/>
            <person name="Baek K."/>
            <person name="Jeon C.O."/>
        </authorList>
    </citation>
    <scope>NUCLEOTIDE SEQUENCE [LARGE SCALE GENOMIC DNA]</scope>
    <source>
        <strain evidence="2 3">MA7-20</strain>
    </source>
</reference>
<sequence length="86" mass="9757">MADIVIRDVPEHMRADLEARARQSGRSLSDEAKALLDDVIEAGRARQAGQHNAFDALREAFEGAFMTDEEHADFMQAVQEMRREVR</sequence>
<organism evidence="2 3">
    <name type="scientific">Roseitalea porphyridii</name>
    <dbReference type="NCBI Taxonomy" id="1852022"/>
    <lineage>
        <taxon>Bacteria</taxon>
        <taxon>Pseudomonadati</taxon>
        <taxon>Pseudomonadota</taxon>
        <taxon>Alphaproteobacteria</taxon>
        <taxon>Hyphomicrobiales</taxon>
        <taxon>Ahrensiaceae</taxon>
        <taxon>Roseitalea</taxon>
    </lineage>
</organism>
<gene>
    <name evidence="2" type="ORF">E0E05_16985</name>
</gene>
<dbReference type="InterPro" id="IPR010985">
    <property type="entry name" value="Ribbon_hlx_hlx"/>
</dbReference>